<evidence type="ECO:0000259" key="10">
    <source>
        <dbReference type="PROSITE" id="PS50893"/>
    </source>
</evidence>
<protein>
    <recommendedName>
        <fullName evidence="14">ABC transporter ATP-binding protein</fullName>
    </recommendedName>
</protein>
<keyword evidence="4 9" id="KW-0812">Transmembrane</keyword>
<keyword evidence="5" id="KW-0547">Nucleotide-binding</keyword>
<dbReference type="EMBL" id="QBML01000009">
    <property type="protein sequence ID" value="PZO41907.1"/>
    <property type="molecule type" value="Genomic_DNA"/>
</dbReference>
<feature type="domain" description="ABC transporter" evidence="10">
    <location>
        <begin position="344"/>
        <end position="576"/>
    </location>
</feature>
<dbReference type="AlphaFoldDB" id="A0A2W4WFF4"/>
<organism evidence="12 13">
    <name type="scientific">Pseudanabaena frigida</name>
    <dbReference type="NCBI Taxonomy" id="945775"/>
    <lineage>
        <taxon>Bacteria</taxon>
        <taxon>Bacillati</taxon>
        <taxon>Cyanobacteriota</taxon>
        <taxon>Cyanophyceae</taxon>
        <taxon>Pseudanabaenales</taxon>
        <taxon>Pseudanabaenaceae</taxon>
        <taxon>Pseudanabaena</taxon>
    </lineage>
</organism>
<name>A0A2W4WFF4_9CYAN</name>
<feature type="transmembrane region" description="Helical" evidence="9">
    <location>
        <begin position="20"/>
        <end position="41"/>
    </location>
</feature>
<keyword evidence="8 9" id="KW-0472">Membrane</keyword>
<dbReference type="Pfam" id="PF00664">
    <property type="entry name" value="ABC_membrane"/>
    <property type="match status" value="1"/>
</dbReference>
<evidence type="ECO:0000259" key="11">
    <source>
        <dbReference type="PROSITE" id="PS50929"/>
    </source>
</evidence>
<keyword evidence="6" id="KW-0067">ATP-binding</keyword>
<evidence type="ECO:0000256" key="3">
    <source>
        <dbReference type="ARBA" id="ARBA00022475"/>
    </source>
</evidence>
<dbReference type="CDD" id="cd18541">
    <property type="entry name" value="ABC_6TM_TmrB_like"/>
    <property type="match status" value="1"/>
</dbReference>
<dbReference type="PANTHER" id="PTHR43394">
    <property type="entry name" value="ATP-DEPENDENT PERMEASE MDL1, MITOCHONDRIAL"/>
    <property type="match status" value="1"/>
</dbReference>
<dbReference type="GO" id="GO:0005524">
    <property type="term" value="F:ATP binding"/>
    <property type="evidence" value="ECO:0007669"/>
    <property type="project" value="UniProtKB-KW"/>
</dbReference>
<dbReference type="SUPFAM" id="SSF52540">
    <property type="entry name" value="P-loop containing nucleoside triphosphate hydrolases"/>
    <property type="match status" value="1"/>
</dbReference>
<feature type="transmembrane region" description="Helical" evidence="9">
    <location>
        <begin position="133"/>
        <end position="150"/>
    </location>
</feature>
<evidence type="ECO:0000256" key="8">
    <source>
        <dbReference type="ARBA" id="ARBA00023136"/>
    </source>
</evidence>
<evidence type="ECO:0000256" key="6">
    <source>
        <dbReference type="ARBA" id="ARBA00022840"/>
    </source>
</evidence>
<evidence type="ECO:0000256" key="7">
    <source>
        <dbReference type="ARBA" id="ARBA00022989"/>
    </source>
</evidence>
<feature type="transmembrane region" description="Helical" evidence="9">
    <location>
        <begin position="245"/>
        <end position="265"/>
    </location>
</feature>
<accession>A0A2W4WFF4</accession>
<comment type="subcellular location">
    <subcellularLocation>
        <location evidence="1">Cell membrane</location>
        <topology evidence="1">Multi-pass membrane protein</topology>
    </subcellularLocation>
</comment>
<dbReference type="Pfam" id="PF00005">
    <property type="entry name" value="ABC_tran"/>
    <property type="match status" value="1"/>
</dbReference>
<keyword evidence="7 9" id="KW-1133">Transmembrane helix</keyword>
<evidence type="ECO:0000313" key="13">
    <source>
        <dbReference type="Proteomes" id="UP000249467"/>
    </source>
</evidence>
<evidence type="ECO:0000256" key="2">
    <source>
        <dbReference type="ARBA" id="ARBA00022448"/>
    </source>
</evidence>
<dbReference type="PROSITE" id="PS50893">
    <property type="entry name" value="ABC_TRANSPORTER_2"/>
    <property type="match status" value="1"/>
</dbReference>
<evidence type="ECO:0000256" key="9">
    <source>
        <dbReference type="SAM" id="Phobius"/>
    </source>
</evidence>
<feature type="domain" description="ABC transmembrane type-1" evidence="11">
    <location>
        <begin position="21"/>
        <end position="308"/>
    </location>
</feature>
<dbReference type="GO" id="GO:0005886">
    <property type="term" value="C:plasma membrane"/>
    <property type="evidence" value="ECO:0007669"/>
    <property type="project" value="UniProtKB-SubCell"/>
</dbReference>
<dbReference type="InterPro" id="IPR003439">
    <property type="entry name" value="ABC_transporter-like_ATP-bd"/>
</dbReference>
<dbReference type="InterPro" id="IPR003593">
    <property type="entry name" value="AAA+_ATPase"/>
</dbReference>
<comment type="caution">
    <text evidence="12">The sequence shown here is derived from an EMBL/GenBank/DDBJ whole genome shotgun (WGS) entry which is preliminary data.</text>
</comment>
<evidence type="ECO:0000313" key="12">
    <source>
        <dbReference type="EMBL" id="PZO41907.1"/>
    </source>
</evidence>
<dbReference type="PANTHER" id="PTHR43394:SF1">
    <property type="entry name" value="ATP-BINDING CASSETTE SUB-FAMILY B MEMBER 10, MITOCHONDRIAL"/>
    <property type="match status" value="1"/>
</dbReference>
<feature type="transmembrane region" description="Helical" evidence="9">
    <location>
        <begin position="285"/>
        <end position="306"/>
    </location>
</feature>
<dbReference type="SMART" id="SM00382">
    <property type="entry name" value="AAA"/>
    <property type="match status" value="1"/>
</dbReference>
<keyword evidence="2" id="KW-0813">Transport</keyword>
<proteinExistence type="predicted"/>
<reference evidence="12 13" key="1">
    <citation type="submission" date="2018-04" db="EMBL/GenBank/DDBJ databases">
        <authorList>
            <person name="Go L.Y."/>
            <person name="Mitchell J.A."/>
        </authorList>
    </citation>
    <scope>NUCLEOTIDE SEQUENCE [LARGE SCALE GENOMIC DNA]</scope>
    <source>
        <strain evidence="12">ULC066bin1</strain>
    </source>
</reference>
<dbReference type="Gene3D" id="1.20.1560.10">
    <property type="entry name" value="ABC transporter type 1, transmembrane domain"/>
    <property type="match status" value="1"/>
</dbReference>
<dbReference type="InterPro" id="IPR027417">
    <property type="entry name" value="P-loop_NTPase"/>
</dbReference>
<evidence type="ECO:0000256" key="1">
    <source>
        <dbReference type="ARBA" id="ARBA00004651"/>
    </source>
</evidence>
<dbReference type="FunFam" id="3.40.50.300:FF:000221">
    <property type="entry name" value="Multidrug ABC transporter ATP-binding protein"/>
    <property type="match status" value="1"/>
</dbReference>
<dbReference type="InterPro" id="IPR039421">
    <property type="entry name" value="Type_1_exporter"/>
</dbReference>
<dbReference type="Proteomes" id="UP000249467">
    <property type="component" value="Unassembled WGS sequence"/>
</dbReference>
<evidence type="ECO:0000256" key="4">
    <source>
        <dbReference type="ARBA" id="ARBA00022692"/>
    </source>
</evidence>
<dbReference type="GO" id="GO:0016887">
    <property type="term" value="F:ATP hydrolysis activity"/>
    <property type="evidence" value="ECO:0007669"/>
    <property type="project" value="InterPro"/>
</dbReference>
<evidence type="ECO:0008006" key="14">
    <source>
        <dbReference type="Google" id="ProtNLM"/>
    </source>
</evidence>
<keyword evidence="3" id="KW-1003">Cell membrane</keyword>
<dbReference type="Gene3D" id="3.40.50.300">
    <property type="entry name" value="P-loop containing nucleotide triphosphate hydrolases"/>
    <property type="match status" value="1"/>
</dbReference>
<sequence length="584" mass="64919">MARSQFQNLQNYLRPYWGDLAIGTIALLLANMLGTYIPWLIRGSVDDIGKLQAVDINHLMQYVWLIVGLSSLMWVIRMASRVWIFGIGRKIEYSLKQQIFEHLLKLPPSYFANNSAGETISIVTSDVENIRRLMGFALLSIINSVFVYGLTLPAMILIDPMLTLLSISVYPIMLAIVQRFSGQLRDEQLEVQEELSKVSSLLQEDLNGMALIKTYAQEGNERAAFGKLNDRLLDANLRMARSRNILFPLLGGIASVSFLVLIWFGGEKLANPANTTFKIGDLLTLIIYVERLIFPTAILGFVMVTYQRGLVSIARIQGILDMPPAIIDAPDAIAIDKEKVTGKIEARDLSFTFPDAEQPALNHVSFTIYPSETVAILGTIGSGKSTLANAIMRLVEVGSDQIFIDGVDITKMQIADLREIISFVPQDSFLFSATMRDNIRYGKPQAFDHEVENFANQARIEQEILKFPQKYDTLVGERGITLSGGQRQRTALARALLVDTPILVLDDALSSVDNQTATGILSNLPQNKTVLFITHNLSAASTCDRLILMDAGKIVQVGTHAELLAESQLYQKLWNQHKLEASLI</sequence>
<dbReference type="PROSITE" id="PS50929">
    <property type="entry name" value="ABC_TM1F"/>
    <property type="match status" value="1"/>
</dbReference>
<evidence type="ECO:0000256" key="5">
    <source>
        <dbReference type="ARBA" id="ARBA00022741"/>
    </source>
</evidence>
<dbReference type="GO" id="GO:0015421">
    <property type="term" value="F:ABC-type oligopeptide transporter activity"/>
    <property type="evidence" value="ECO:0007669"/>
    <property type="project" value="TreeGrafter"/>
</dbReference>
<dbReference type="SUPFAM" id="SSF90123">
    <property type="entry name" value="ABC transporter transmembrane region"/>
    <property type="match status" value="1"/>
</dbReference>
<dbReference type="InterPro" id="IPR036640">
    <property type="entry name" value="ABC1_TM_sf"/>
</dbReference>
<feature type="transmembrane region" description="Helical" evidence="9">
    <location>
        <begin position="156"/>
        <end position="177"/>
    </location>
</feature>
<dbReference type="InterPro" id="IPR011527">
    <property type="entry name" value="ABC1_TM_dom"/>
</dbReference>
<reference evidence="12 13" key="2">
    <citation type="submission" date="2018-06" db="EMBL/GenBank/DDBJ databases">
        <title>Metagenomic assembly of (sub)arctic Cyanobacteria and their associated microbiome from non-axenic cultures.</title>
        <authorList>
            <person name="Baurain D."/>
        </authorList>
    </citation>
    <scope>NUCLEOTIDE SEQUENCE [LARGE SCALE GENOMIC DNA]</scope>
    <source>
        <strain evidence="12">ULC066bin1</strain>
    </source>
</reference>
<gene>
    <name evidence="12" type="ORF">DCF19_08545</name>
</gene>
<feature type="transmembrane region" description="Helical" evidence="9">
    <location>
        <begin position="61"/>
        <end position="80"/>
    </location>
</feature>